<dbReference type="AlphaFoldDB" id="A0A2G2Y7N9"/>
<comment type="subcellular location">
    <subcellularLocation>
        <location evidence="2">Membrane</location>
    </subcellularLocation>
</comment>
<evidence type="ECO:0000256" key="9">
    <source>
        <dbReference type="ARBA" id="ARBA00023136"/>
    </source>
</evidence>
<evidence type="ECO:0000313" key="12">
    <source>
        <dbReference type="Proteomes" id="UP000222542"/>
    </source>
</evidence>
<reference evidence="11 12" key="1">
    <citation type="journal article" date="2014" name="Nat. Genet.">
        <title>Genome sequence of the hot pepper provides insights into the evolution of pungency in Capsicum species.</title>
        <authorList>
            <person name="Kim S."/>
            <person name="Park M."/>
            <person name="Yeom S.I."/>
            <person name="Kim Y.M."/>
            <person name="Lee J.M."/>
            <person name="Lee H.A."/>
            <person name="Seo E."/>
            <person name="Choi J."/>
            <person name="Cheong K."/>
            <person name="Kim K.T."/>
            <person name="Jung K."/>
            <person name="Lee G.W."/>
            <person name="Oh S.K."/>
            <person name="Bae C."/>
            <person name="Kim S.B."/>
            <person name="Lee H.Y."/>
            <person name="Kim S.Y."/>
            <person name="Kim M.S."/>
            <person name="Kang B.C."/>
            <person name="Jo Y.D."/>
            <person name="Yang H.B."/>
            <person name="Jeong H.J."/>
            <person name="Kang W.H."/>
            <person name="Kwon J.K."/>
            <person name="Shin C."/>
            <person name="Lim J.Y."/>
            <person name="Park J.H."/>
            <person name="Huh J.H."/>
            <person name="Kim J.S."/>
            <person name="Kim B.D."/>
            <person name="Cohen O."/>
            <person name="Paran I."/>
            <person name="Suh M.C."/>
            <person name="Lee S.B."/>
            <person name="Kim Y.K."/>
            <person name="Shin Y."/>
            <person name="Noh S.J."/>
            <person name="Park J."/>
            <person name="Seo Y.S."/>
            <person name="Kwon S.Y."/>
            <person name="Kim H.A."/>
            <person name="Park J.M."/>
            <person name="Kim H.J."/>
            <person name="Choi S.B."/>
            <person name="Bosland P.W."/>
            <person name="Reeves G."/>
            <person name="Jo S.H."/>
            <person name="Lee B.W."/>
            <person name="Cho H.T."/>
            <person name="Choi H.S."/>
            <person name="Lee M.S."/>
            <person name="Yu Y."/>
            <person name="Do Choi Y."/>
            <person name="Park B.S."/>
            <person name="van Deynze A."/>
            <person name="Ashrafi H."/>
            <person name="Hill T."/>
            <person name="Kim W.T."/>
            <person name="Pai H.S."/>
            <person name="Ahn H.K."/>
            <person name="Yeam I."/>
            <person name="Giovannoni J.J."/>
            <person name="Rose J.K."/>
            <person name="Sorensen I."/>
            <person name="Lee S.J."/>
            <person name="Kim R.W."/>
            <person name="Choi I.Y."/>
            <person name="Choi B.S."/>
            <person name="Lim J.S."/>
            <person name="Lee Y.H."/>
            <person name="Choi D."/>
        </authorList>
    </citation>
    <scope>NUCLEOTIDE SEQUENCE [LARGE SCALE GENOMIC DNA]</scope>
    <source>
        <strain evidence="12">cv. CM334</strain>
    </source>
</reference>
<evidence type="ECO:0000256" key="3">
    <source>
        <dbReference type="ARBA" id="ARBA00010617"/>
    </source>
</evidence>
<dbReference type="GO" id="GO:0005506">
    <property type="term" value="F:iron ion binding"/>
    <property type="evidence" value="ECO:0007669"/>
    <property type="project" value="InterPro"/>
</dbReference>
<dbReference type="OMA" id="NNKDRLP"/>
<dbReference type="SUPFAM" id="SSF48264">
    <property type="entry name" value="Cytochrome P450"/>
    <property type="match status" value="1"/>
</dbReference>
<keyword evidence="12" id="KW-1185">Reference proteome</keyword>
<gene>
    <name evidence="11" type="ORF">T459_30192</name>
</gene>
<evidence type="ECO:0000256" key="8">
    <source>
        <dbReference type="ARBA" id="ARBA00023033"/>
    </source>
</evidence>
<comment type="similarity">
    <text evidence="3">Belongs to the cytochrome P450 family.</text>
</comment>
<accession>A0A2G2Y7N9</accession>
<dbReference type="GO" id="GO:0016712">
    <property type="term" value="F:oxidoreductase activity, acting on paired donors, with incorporation or reduction of molecular oxygen, reduced flavin or flavoprotein as one donor, and incorporation of one atom of oxygen"/>
    <property type="evidence" value="ECO:0000318"/>
    <property type="project" value="GO_Central"/>
</dbReference>
<evidence type="ECO:0000256" key="7">
    <source>
        <dbReference type="ARBA" id="ARBA00023004"/>
    </source>
</evidence>
<keyword evidence="6" id="KW-0560">Oxidoreductase</keyword>
<dbReference type="Proteomes" id="UP000222542">
    <property type="component" value="Unassembled WGS sequence"/>
</dbReference>
<feature type="transmembrane region" description="Helical" evidence="10">
    <location>
        <begin position="6"/>
        <end position="23"/>
    </location>
</feature>
<evidence type="ECO:0000256" key="5">
    <source>
        <dbReference type="ARBA" id="ARBA00022723"/>
    </source>
</evidence>
<comment type="cofactor">
    <cofactor evidence="1">
        <name>heme</name>
        <dbReference type="ChEBI" id="CHEBI:30413"/>
    </cofactor>
</comment>
<evidence type="ECO:0000256" key="10">
    <source>
        <dbReference type="SAM" id="Phobius"/>
    </source>
</evidence>
<reference evidence="11 12" key="2">
    <citation type="journal article" date="2017" name="Genome Biol.">
        <title>New reference genome sequences of hot pepper reveal the massive evolution of plant disease-resistance genes by retroduplication.</title>
        <authorList>
            <person name="Kim S."/>
            <person name="Park J."/>
            <person name="Yeom S.I."/>
            <person name="Kim Y.M."/>
            <person name="Seo E."/>
            <person name="Kim K.T."/>
            <person name="Kim M.S."/>
            <person name="Lee J.M."/>
            <person name="Cheong K."/>
            <person name="Shin H.S."/>
            <person name="Kim S.B."/>
            <person name="Han K."/>
            <person name="Lee J."/>
            <person name="Park M."/>
            <person name="Lee H.A."/>
            <person name="Lee H.Y."/>
            <person name="Lee Y."/>
            <person name="Oh S."/>
            <person name="Lee J.H."/>
            <person name="Choi E."/>
            <person name="Choi E."/>
            <person name="Lee S.E."/>
            <person name="Jeon J."/>
            <person name="Kim H."/>
            <person name="Choi G."/>
            <person name="Song H."/>
            <person name="Lee J."/>
            <person name="Lee S.C."/>
            <person name="Kwon J.K."/>
            <person name="Lee H.Y."/>
            <person name="Koo N."/>
            <person name="Hong Y."/>
            <person name="Kim R.W."/>
            <person name="Kang W.H."/>
            <person name="Huh J.H."/>
            <person name="Kang B.C."/>
            <person name="Yang T.J."/>
            <person name="Lee Y.H."/>
            <person name="Bennetzen J.L."/>
            <person name="Choi D."/>
        </authorList>
    </citation>
    <scope>NUCLEOTIDE SEQUENCE [LARGE SCALE GENOMIC DNA]</scope>
    <source>
        <strain evidence="12">cv. CM334</strain>
    </source>
</reference>
<name>A0A2G2Y7N9_CAPAN</name>
<protein>
    <recommendedName>
        <fullName evidence="13">Cytochrome P450 CYP736A12-like</fullName>
    </recommendedName>
</protein>
<dbReference type="GO" id="GO:0020037">
    <property type="term" value="F:heme binding"/>
    <property type="evidence" value="ECO:0007669"/>
    <property type="project" value="InterPro"/>
</dbReference>
<comment type="caution">
    <text evidence="11">The sequence shown here is derived from an EMBL/GenBank/DDBJ whole genome shotgun (WGS) entry which is preliminary data.</text>
</comment>
<keyword evidence="4" id="KW-0349">Heme</keyword>
<keyword evidence="8" id="KW-0503">Monooxygenase</keyword>
<dbReference type="InterPro" id="IPR001128">
    <property type="entry name" value="Cyt_P450"/>
</dbReference>
<evidence type="ECO:0000313" key="11">
    <source>
        <dbReference type="EMBL" id="PHT65767.1"/>
    </source>
</evidence>
<keyword evidence="10" id="KW-0812">Transmembrane</keyword>
<keyword evidence="5" id="KW-0479">Metal-binding</keyword>
<dbReference type="PANTHER" id="PTHR47943">
    <property type="entry name" value="CYTOCHROME P450 93A3-LIKE"/>
    <property type="match status" value="1"/>
</dbReference>
<evidence type="ECO:0000256" key="6">
    <source>
        <dbReference type="ARBA" id="ARBA00023002"/>
    </source>
</evidence>
<keyword evidence="7" id="KW-0408">Iron</keyword>
<dbReference type="Gene3D" id="1.10.630.10">
    <property type="entry name" value="Cytochrome P450"/>
    <property type="match status" value="1"/>
</dbReference>
<organism evidence="11 12">
    <name type="scientific">Capsicum annuum</name>
    <name type="common">Capsicum pepper</name>
    <dbReference type="NCBI Taxonomy" id="4072"/>
    <lineage>
        <taxon>Eukaryota</taxon>
        <taxon>Viridiplantae</taxon>
        <taxon>Streptophyta</taxon>
        <taxon>Embryophyta</taxon>
        <taxon>Tracheophyta</taxon>
        <taxon>Spermatophyta</taxon>
        <taxon>Magnoliopsida</taxon>
        <taxon>eudicotyledons</taxon>
        <taxon>Gunneridae</taxon>
        <taxon>Pentapetalae</taxon>
        <taxon>asterids</taxon>
        <taxon>lamiids</taxon>
        <taxon>Solanales</taxon>
        <taxon>Solanaceae</taxon>
        <taxon>Solanoideae</taxon>
        <taxon>Capsiceae</taxon>
        <taxon>Capsicum</taxon>
    </lineage>
</organism>
<evidence type="ECO:0008006" key="13">
    <source>
        <dbReference type="Google" id="ProtNLM"/>
    </source>
</evidence>
<dbReference type="InterPro" id="IPR036396">
    <property type="entry name" value="Cyt_P450_sf"/>
</dbReference>
<dbReference type="GO" id="GO:0016020">
    <property type="term" value="C:membrane"/>
    <property type="evidence" value="ECO:0007669"/>
    <property type="project" value="UniProtKB-SubCell"/>
</dbReference>
<evidence type="ECO:0000256" key="2">
    <source>
        <dbReference type="ARBA" id="ARBA00004370"/>
    </source>
</evidence>
<dbReference type="EMBL" id="AYRZ02000012">
    <property type="protein sequence ID" value="PHT65767.1"/>
    <property type="molecule type" value="Genomic_DNA"/>
</dbReference>
<dbReference type="Gramene" id="PHT65767">
    <property type="protein sequence ID" value="PHT65767"/>
    <property type="gene ID" value="T459_30192"/>
</dbReference>
<evidence type="ECO:0000256" key="4">
    <source>
        <dbReference type="ARBA" id="ARBA00022617"/>
    </source>
</evidence>
<evidence type="ECO:0000256" key="1">
    <source>
        <dbReference type="ARBA" id="ARBA00001971"/>
    </source>
</evidence>
<dbReference type="PANTHER" id="PTHR47943:SF9">
    <property type="entry name" value="CYTOCHROME P450"/>
    <property type="match status" value="1"/>
</dbReference>
<proteinExistence type="inferred from homology"/>
<keyword evidence="9 10" id="KW-0472">Membrane</keyword>
<dbReference type="Pfam" id="PF00067">
    <property type="entry name" value="p450"/>
    <property type="match status" value="1"/>
</dbReference>
<sequence length="175" mass="19700">MLPSLYVALLSFLVGLLLHFIRLRWRPPPHRRLPPGPRGLPIFGNLHMLGTLPHRTLYDLSKNYCPIMFLKLGSIPAVIVSSPETAELILKTHDSVFARRPKIKAIKYISDGSKGLAFAPYGPQWRNARKFCTQELLMAEKIGSYGGMRKEEIGILVQQLKVVGGEVLDLGEKDW</sequence>
<keyword evidence="10" id="KW-1133">Transmembrane helix</keyword>